<comment type="function">
    <text evidence="1">Involved in DNA recombination.</text>
</comment>
<evidence type="ECO:0000256" key="4">
    <source>
        <dbReference type="ARBA" id="ARBA00023172"/>
    </source>
</evidence>
<dbReference type="RefSeq" id="WP_115030863.1">
    <property type="nucleotide sequence ID" value="NZ_UFYA01000001.1"/>
</dbReference>
<dbReference type="PANTHER" id="PTHR30563">
    <property type="entry name" value="DNA RECOMBINATION PROTEIN RMUC"/>
    <property type="match status" value="1"/>
</dbReference>
<feature type="region of interest" description="Disordered" evidence="5">
    <location>
        <begin position="364"/>
        <end position="388"/>
    </location>
</feature>
<dbReference type="EMBL" id="UFYA01000001">
    <property type="protein sequence ID" value="STD10418.1"/>
    <property type="molecule type" value="Genomic_DNA"/>
</dbReference>
<dbReference type="Pfam" id="PF02646">
    <property type="entry name" value="RmuC"/>
    <property type="match status" value="1"/>
</dbReference>
<protein>
    <submittedName>
        <fullName evidence="6">DNA recombination protein rmuC</fullName>
    </submittedName>
</protein>
<evidence type="ECO:0000256" key="1">
    <source>
        <dbReference type="ARBA" id="ARBA00003416"/>
    </source>
</evidence>
<dbReference type="AlphaFoldDB" id="A0AA46H0K2"/>
<comment type="similarity">
    <text evidence="2">Belongs to the RmuC family.</text>
</comment>
<proteinExistence type="inferred from homology"/>
<evidence type="ECO:0000256" key="5">
    <source>
        <dbReference type="SAM" id="MobiDB-lite"/>
    </source>
</evidence>
<dbReference type="PANTHER" id="PTHR30563:SF0">
    <property type="entry name" value="DNA RECOMBINATION PROTEIN RMUC"/>
    <property type="match status" value="1"/>
</dbReference>
<evidence type="ECO:0000256" key="3">
    <source>
        <dbReference type="ARBA" id="ARBA00023054"/>
    </source>
</evidence>
<dbReference type="InterPro" id="IPR003798">
    <property type="entry name" value="DNA_recombination_RmuC"/>
</dbReference>
<dbReference type="GO" id="GO:0006310">
    <property type="term" value="P:DNA recombination"/>
    <property type="evidence" value="ECO:0007669"/>
    <property type="project" value="UniProtKB-KW"/>
</dbReference>
<organism evidence="6 7">
    <name type="scientific">Dermatophilus congolensis</name>
    <dbReference type="NCBI Taxonomy" id="1863"/>
    <lineage>
        <taxon>Bacteria</taxon>
        <taxon>Bacillati</taxon>
        <taxon>Actinomycetota</taxon>
        <taxon>Actinomycetes</taxon>
        <taxon>Micrococcales</taxon>
        <taxon>Dermatophilaceae</taxon>
        <taxon>Dermatophilus</taxon>
    </lineage>
</organism>
<evidence type="ECO:0000313" key="6">
    <source>
        <dbReference type="EMBL" id="STD10418.1"/>
    </source>
</evidence>
<accession>A0AA46H0K2</accession>
<gene>
    <name evidence="6" type="primary">rmuC</name>
    <name evidence="6" type="ORF">NCTC7915_01378</name>
</gene>
<evidence type="ECO:0000313" key="7">
    <source>
        <dbReference type="Proteomes" id="UP000254118"/>
    </source>
</evidence>
<dbReference type="Proteomes" id="UP000254118">
    <property type="component" value="Unassembled WGS sequence"/>
</dbReference>
<comment type="caution">
    <text evidence="6">The sequence shown here is derived from an EMBL/GenBank/DDBJ whole genome shotgun (WGS) entry which is preliminary data.</text>
</comment>
<reference evidence="6 7" key="1">
    <citation type="submission" date="2018-06" db="EMBL/GenBank/DDBJ databases">
        <authorList>
            <consortium name="Pathogen Informatics"/>
            <person name="Doyle S."/>
        </authorList>
    </citation>
    <scope>NUCLEOTIDE SEQUENCE [LARGE SCALE GENOMIC DNA]</scope>
    <source>
        <strain evidence="6 7">NCTC7915</strain>
    </source>
</reference>
<keyword evidence="4" id="KW-0233">DNA recombination</keyword>
<sequence length="388" mass="41778">MSQVTFFFVLVLLLAVAAVVAAFRLGRTQGRMETGSELAAARAHIEGLREQITDMRAVTDADSSTRAALAPLENTIARVAEQVTTLERDRQQQFGRLGAQLIEVSRATSGLQSETATLAGALKSSNIRGVWGETQLRRVLELSGLERWCDFTDQVSSTNSTGKTVRPDVVVTLPGGKSLVIDSKAPLDAFLQAQGAHLDDDERAAYLAQHATHLRSHVRALASKEYWTAFASTPEMVVCFVPGDAILSAALDANPALYEEALTAKVVLVSPASLFALARTVAYVWKQDSLAENAKELLDLGTHLHSRLRTLGTHLTAVGSSLSNSVANYNKLVGTLETRVFVTARKFSDLGITSDEIATVKPLDATPRPLTAPELLESIDDSEKRNAG</sequence>
<evidence type="ECO:0000256" key="2">
    <source>
        <dbReference type="ARBA" id="ARBA00009840"/>
    </source>
</evidence>
<name>A0AA46H0K2_9MICO</name>
<keyword evidence="3" id="KW-0175">Coiled coil</keyword>